<accession>A0A4P6EJ69</accession>
<feature type="domain" description="DUF1731" evidence="3">
    <location>
        <begin position="256"/>
        <end position="296"/>
    </location>
</feature>
<reference evidence="4 5" key="1">
    <citation type="submission" date="2019-01" db="EMBL/GenBank/DDBJ databases">
        <title>Genome sequencing of strain 2JSPR-7.</title>
        <authorList>
            <person name="Heo J."/>
            <person name="Kim S.-J."/>
            <person name="Kim J.-S."/>
            <person name="Hong S.-B."/>
            <person name="Kwon S.-W."/>
        </authorList>
    </citation>
    <scope>NUCLEOTIDE SEQUENCE [LARGE SCALE GENOMIC DNA]</scope>
    <source>
        <strain evidence="4 5">2JSPR-7</strain>
    </source>
</reference>
<dbReference type="PANTHER" id="PTHR11092:SF0">
    <property type="entry name" value="EPIMERASE FAMILY PROTEIN SDR39U1"/>
    <property type="match status" value="1"/>
</dbReference>
<gene>
    <name evidence="4" type="ORF">ET495_03765</name>
</gene>
<dbReference type="RefSeq" id="WP_129202716.1">
    <property type="nucleotide sequence ID" value="NZ_CP035495.1"/>
</dbReference>
<sequence length="296" mass="29935">MDVAVSGAAGLVGRALCVSLEADGHRVVPLVRPGRPGGGVAWDPVGGTIDAAGLEGIDAVVHLAGAGVASRPWTAAHRDAVLRSRVEGTALVAGALARLAHPPRVLVSGSAIGYYGSRGDAVLTEAAGAGDDFLASVCVAWEAATGAAQAAGIRTVHVRTGMVLASAGGALGPQRLLFRLGLGAKAGTGTQWMSWIHLDDEVAAIRHALVTDALSGPANLVAPHPVTQAEFARAFAASLGRRAPLTIPRAVTRLPLGVGALADALLFASQRVEPAALLRSGFRFAHPWVGEALASL</sequence>
<dbReference type="Gene3D" id="3.40.50.720">
    <property type="entry name" value="NAD(P)-binding Rossmann-like Domain"/>
    <property type="match status" value="1"/>
</dbReference>
<name>A0A4P6EJ69_9MICO</name>
<evidence type="ECO:0000259" key="3">
    <source>
        <dbReference type="Pfam" id="PF08338"/>
    </source>
</evidence>
<dbReference type="Pfam" id="PF08338">
    <property type="entry name" value="DUF1731"/>
    <property type="match status" value="1"/>
</dbReference>
<comment type="similarity">
    <text evidence="1">Belongs to the NAD(P)-dependent epimerase/dehydratase family. SDR39U1 subfamily.</text>
</comment>
<dbReference type="InterPro" id="IPR001509">
    <property type="entry name" value="Epimerase_deHydtase"/>
</dbReference>
<dbReference type="SUPFAM" id="SSF51735">
    <property type="entry name" value="NAD(P)-binding Rossmann-fold domains"/>
    <property type="match status" value="1"/>
</dbReference>
<keyword evidence="5" id="KW-1185">Reference proteome</keyword>
<feature type="domain" description="NAD-dependent epimerase/dehydratase" evidence="2">
    <location>
        <begin position="4"/>
        <end position="211"/>
    </location>
</feature>
<evidence type="ECO:0000313" key="5">
    <source>
        <dbReference type="Proteomes" id="UP000291758"/>
    </source>
</evidence>
<proteinExistence type="inferred from homology"/>
<dbReference type="KEGG" id="xyl:ET495_03765"/>
<dbReference type="Pfam" id="PF01370">
    <property type="entry name" value="Epimerase"/>
    <property type="match status" value="1"/>
</dbReference>
<protein>
    <submittedName>
        <fullName evidence="4">TIGR01777 family protein</fullName>
    </submittedName>
</protein>
<dbReference type="AlphaFoldDB" id="A0A4P6EJ69"/>
<evidence type="ECO:0000313" key="4">
    <source>
        <dbReference type="EMBL" id="QAY62514.1"/>
    </source>
</evidence>
<dbReference type="EMBL" id="CP035495">
    <property type="protein sequence ID" value="QAY62514.1"/>
    <property type="molecule type" value="Genomic_DNA"/>
</dbReference>
<dbReference type="InterPro" id="IPR036291">
    <property type="entry name" value="NAD(P)-bd_dom_sf"/>
</dbReference>
<evidence type="ECO:0000259" key="2">
    <source>
        <dbReference type="Pfam" id="PF01370"/>
    </source>
</evidence>
<dbReference type="InterPro" id="IPR010099">
    <property type="entry name" value="SDR39U1"/>
</dbReference>
<evidence type="ECO:0000256" key="1">
    <source>
        <dbReference type="ARBA" id="ARBA00009353"/>
    </source>
</evidence>
<dbReference type="PANTHER" id="PTHR11092">
    <property type="entry name" value="SUGAR NUCLEOTIDE EPIMERASE RELATED"/>
    <property type="match status" value="1"/>
</dbReference>
<dbReference type="NCBIfam" id="TIGR01777">
    <property type="entry name" value="yfcH"/>
    <property type="match status" value="1"/>
</dbReference>
<dbReference type="Proteomes" id="UP000291758">
    <property type="component" value="Chromosome"/>
</dbReference>
<organism evidence="4 5">
    <name type="scientific">Xylanimonas allomyrinae</name>
    <dbReference type="NCBI Taxonomy" id="2509459"/>
    <lineage>
        <taxon>Bacteria</taxon>
        <taxon>Bacillati</taxon>
        <taxon>Actinomycetota</taxon>
        <taxon>Actinomycetes</taxon>
        <taxon>Micrococcales</taxon>
        <taxon>Promicromonosporaceae</taxon>
        <taxon>Xylanimonas</taxon>
    </lineage>
</organism>
<dbReference type="OrthoDB" id="9801773at2"/>
<dbReference type="InterPro" id="IPR013549">
    <property type="entry name" value="DUF1731"/>
</dbReference>